<dbReference type="Gene3D" id="2.40.320.10">
    <property type="entry name" value="Hypothetical Protein Pfu-838710-001"/>
    <property type="match status" value="1"/>
</dbReference>
<dbReference type="Proteomes" id="UP000275579">
    <property type="component" value="Chromosome"/>
</dbReference>
<organism evidence="2 3">
    <name type="scientific">Streptomyces lydicus</name>
    <dbReference type="NCBI Taxonomy" id="47763"/>
    <lineage>
        <taxon>Bacteria</taxon>
        <taxon>Bacillati</taxon>
        <taxon>Actinomycetota</taxon>
        <taxon>Actinomycetes</taxon>
        <taxon>Kitasatosporales</taxon>
        <taxon>Streptomycetaceae</taxon>
        <taxon>Streptomyces</taxon>
    </lineage>
</organism>
<dbReference type="InterPro" id="IPR008173">
    <property type="entry name" value="Adenylyl_cyclase_CyaB"/>
</dbReference>
<reference evidence="2 3" key="1">
    <citation type="submission" date="2018-04" db="EMBL/GenBank/DDBJ databases">
        <title>Complete genome sequences of Streptomyces lydicus strain WYEC and characterization of antagonistic properties of biological control agents.</title>
        <authorList>
            <person name="Mariita R.M."/>
            <person name="Sello J.K."/>
        </authorList>
    </citation>
    <scope>NUCLEOTIDE SEQUENCE [LARGE SCALE GENOMIC DNA]</scope>
    <source>
        <strain evidence="2 3">WYEC 108</strain>
    </source>
</reference>
<protein>
    <submittedName>
        <fullName evidence="2">Class IV adenylate cyclase</fullName>
    </submittedName>
</protein>
<evidence type="ECO:0000313" key="2">
    <source>
        <dbReference type="EMBL" id="AZS73777.1"/>
    </source>
</evidence>
<dbReference type="NCBIfam" id="TIGR00318">
    <property type="entry name" value="cyaB"/>
    <property type="match status" value="1"/>
</dbReference>
<dbReference type="InterPro" id="IPR023577">
    <property type="entry name" value="CYTH_domain"/>
</dbReference>
<dbReference type="SMART" id="SM01118">
    <property type="entry name" value="CYTH"/>
    <property type="match status" value="1"/>
</dbReference>
<dbReference type="Pfam" id="PF01928">
    <property type="entry name" value="CYTH"/>
    <property type="match status" value="1"/>
</dbReference>
<dbReference type="CDD" id="cd07890">
    <property type="entry name" value="CYTH-like_AC_IV-like"/>
    <property type="match status" value="1"/>
</dbReference>
<evidence type="ECO:0000313" key="3">
    <source>
        <dbReference type="Proteomes" id="UP000275579"/>
    </source>
</evidence>
<proteinExistence type="predicted"/>
<dbReference type="PANTHER" id="PTHR21028">
    <property type="entry name" value="SI:CH211-156B7.4"/>
    <property type="match status" value="1"/>
</dbReference>
<sequence>MIEAELKARVHDPEYVMGQLERMTEGRVEVYQDTYYDDQSGSIAARDQELRVRTIHGPTSTRSVLTYKCSRVDSESGSKPEHETRVENPEAVHAMLRGLGYVPAIAFQKQCRNYEFTTRGRSMLATLVQVPEVEGTFLEVETMVPEEKELSSALDDVRSVMSELGIDGDDFTTELYTDAVVARRQRGSLT</sequence>
<dbReference type="RefSeq" id="WP_127152726.1">
    <property type="nucleotide sequence ID" value="NZ_CP029042.1"/>
</dbReference>
<dbReference type="SUPFAM" id="SSF55154">
    <property type="entry name" value="CYTH-like phosphatases"/>
    <property type="match status" value="1"/>
</dbReference>
<dbReference type="AlphaFoldDB" id="A0A3Q9K3V0"/>
<dbReference type="PANTHER" id="PTHR21028:SF2">
    <property type="entry name" value="CYTH DOMAIN-CONTAINING PROTEIN"/>
    <property type="match status" value="1"/>
</dbReference>
<name>A0A3Q9K3V0_9ACTN</name>
<dbReference type="InterPro" id="IPR033469">
    <property type="entry name" value="CYTH-like_dom_sf"/>
</dbReference>
<gene>
    <name evidence="2" type="primary">cyaB</name>
    <name evidence="2" type="ORF">DDE74_25020</name>
</gene>
<dbReference type="PROSITE" id="PS51707">
    <property type="entry name" value="CYTH"/>
    <property type="match status" value="1"/>
</dbReference>
<feature type="domain" description="CYTH" evidence="1">
    <location>
        <begin position="1"/>
        <end position="182"/>
    </location>
</feature>
<dbReference type="EMBL" id="CP029042">
    <property type="protein sequence ID" value="AZS73777.1"/>
    <property type="molecule type" value="Genomic_DNA"/>
</dbReference>
<evidence type="ECO:0000259" key="1">
    <source>
        <dbReference type="PROSITE" id="PS51707"/>
    </source>
</evidence>
<accession>A0A3Q9K3V0</accession>